<name>A0A3S5AG08_9PLAT</name>
<accession>A0A3S5AG08</accession>
<comment type="caution">
    <text evidence="1">The sequence shown here is derived from an EMBL/GenBank/DDBJ whole genome shotgun (WGS) entry which is preliminary data.</text>
</comment>
<organism evidence="1 2">
    <name type="scientific">Protopolystoma xenopodis</name>
    <dbReference type="NCBI Taxonomy" id="117903"/>
    <lineage>
        <taxon>Eukaryota</taxon>
        <taxon>Metazoa</taxon>
        <taxon>Spiralia</taxon>
        <taxon>Lophotrochozoa</taxon>
        <taxon>Platyhelminthes</taxon>
        <taxon>Monogenea</taxon>
        <taxon>Polyopisthocotylea</taxon>
        <taxon>Polystomatidea</taxon>
        <taxon>Polystomatidae</taxon>
        <taxon>Protopolystoma</taxon>
    </lineage>
</organism>
<evidence type="ECO:0000313" key="1">
    <source>
        <dbReference type="EMBL" id="VEL36088.1"/>
    </source>
</evidence>
<sequence>MRKVEADVYLRHLSKDVYVFAVEADDESEAMEPSEPKFREWELVGFSEDCGVIYERFGRAEVWGMDVCAVVEKGLRERVKEEVE</sequence>
<proteinExistence type="predicted"/>
<gene>
    <name evidence="1" type="ORF">PXEA_LOCUS29528</name>
</gene>
<protein>
    <submittedName>
        <fullName evidence="1">Uncharacterized protein</fullName>
    </submittedName>
</protein>
<dbReference type="Proteomes" id="UP000784294">
    <property type="component" value="Unassembled WGS sequence"/>
</dbReference>
<evidence type="ECO:0000313" key="2">
    <source>
        <dbReference type="Proteomes" id="UP000784294"/>
    </source>
</evidence>
<dbReference type="AlphaFoldDB" id="A0A3S5AG08"/>
<keyword evidence="2" id="KW-1185">Reference proteome</keyword>
<reference evidence="1" key="1">
    <citation type="submission" date="2018-11" db="EMBL/GenBank/DDBJ databases">
        <authorList>
            <consortium name="Pathogen Informatics"/>
        </authorList>
    </citation>
    <scope>NUCLEOTIDE SEQUENCE</scope>
</reference>
<dbReference type="EMBL" id="CAAALY010251385">
    <property type="protein sequence ID" value="VEL36088.1"/>
    <property type="molecule type" value="Genomic_DNA"/>
</dbReference>